<accession>A0A064CNP7</accession>
<feature type="region of interest" description="Disordered" evidence="1">
    <location>
        <begin position="43"/>
        <end position="66"/>
    </location>
</feature>
<evidence type="ECO:0000256" key="1">
    <source>
        <dbReference type="SAM" id="MobiDB-lite"/>
    </source>
</evidence>
<name>A0A064CNP7_9MYCO</name>
<gene>
    <name evidence="2" type="ORF">Y900_015560</name>
</gene>
<reference evidence="2" key="1">
    <citation type="submission" date="2014-05" db="EMBL/GenBank/DDBJ databases">
        <title>Genome sequence of Mycobacterium aromaticivorans strain JS19b1T (= DSM 45407T).</title>
        <authorList>
            <person name="Kwak Y."/>
            <person name="Park G.-S."/>
            <person name="Li Q.X."/>
            <person name="Lee S.-E."/>
            <person name="Shin J.-H."/>
        </authorList>
    </citation>
    <scope>NUCLEOTIDE SEQUENCE [LARGE SCALE GENOMIC DNA]</scope>
    <source>
        <strain evidence="2">JS19b1</strain>
    </source>
</reference>
<dbReference type="EMBL" id="JALN02000001">
    <property type="protein sequence ID" value="KDF00319.1"/>
    <property type="molecule type" value="Genomic_DNA"/>
</dbReference>
<organism evidence="2 3">
    <name type="scientific">Mycolicibacterium aromaticivorans JS19b1 = JCM 16368</name>
    <dbReference type="NCBI Taxonomy" id="1440774"/>
    <lineage>
        <taxon>Bacteria</taxon>
        <taxon>Bacillati</taxon>
        <taxon>Actinomycetota</taxon>
        <taxon>Actinomycetes</taxon>
        <taxon>Mycobacteriales</taxon>
        <taxon>Mycobacteriaceae</taxon>
        <taxon>Mycolicibacterium</taxon>
    </lineage>
</organism>
<feature type="compositionally biased region" description="Polar residues" evidence="1">
    <location>
        <begin position="55"/>
        <end position="66"/>
    </location>
</feature>
<sequence>MIANGAGFDPAQMNLAYSILDVTNTVLQQRHRDAIARNGWPDIFAKGHPQDPPTIATQSEPSVLVA</sequence>
<evidence type="ECO:0000313" key="3">
    <source>
        <dbReference type="Proteomes" id="UP000022835"/>
    </source>
</evidence>
<dbReference type="Proteomes" id="UP000022835">
    <property type="component" value="Unassembled WGS sequence"/>
</dbReference>
<comment type="caution">
    <text evidence="2">The sequence shown here is derived from an EMBL/GenBank/DDBJ whole genome shotgun (WGS) entry which is preliminary data.</text>
</comment>
<dbReference type="STRING" id="1440774.Y900_015560"/>
<dbReference type="AlphaFoldDB" id="A0A064CNP7"/>
<protein>
    <submittedName>
        <fullName evidence="2">Uncharacterized protein</fullName>
    </submittedName>
</protein>
<proteinExistence type="predicted"/>
<evidence type="ECO:0000313" key="2">
    <source>
        <dbReference type="EMBL" id="KDF00319.1"/>
    </source>
</evidence>
<keyword evidence="3" id="KW-1185">Reference proteome</keyword>